<dbReference type="SMART" id="SM00583">
    <property type="entry name" value="SPK"/>
    <property type="match status" value="2"/>
</dbReference>
<feature type="compositionally biased region" description="Acidic residues" evidence="1">
    <location>
        <begin position="534"/>
        <end position="548"/>
    </location>
</feature>
<feature type="compositionally biased region" description="Basic and acidic residues" evidence="1">
    <location>
        <begin position="620"/>
        <end position="636"/>
    </location>
</feature>
<evidence type="ECO:0000256" key="1">
    <source>
        <dbReference type="SAM" id="MobiDB-lite"/>
    </source>
</evidence>
<feature type="compositionally biased region" description="Basic and acidic residues" evidence="1">
    <location>
        <begin position="307"/>
        <end position="336"/>
    </location>
</feature>
<dbReference type="AlphaFoldDB" id="A0A2G5SEW4"/>
<organism evidence="3 4">
    <name type="scientific">Caenorhabditis nigoni</name>
    <dbReference type="NCBI Taxonomy" id="1611254"/>
    <lineage>
        <taxon>Eukaryota</taxon>
        <taxon>Metazoa</taxon>
        <taxon>Ecdysozoa</taxon>
        <taxon>Nematoda</taxon>
        <taxon>Chromadorea</taxon>
        <taxon>Rhabditida</taxon>
        <taxon>Rhabditina</taxon>
        <taxon>Rhabditomorpha</taxon>
        <taxon>Rhabditoidea</taxon>
        <taxon>Rhabditidae</taxon>
        <taxon>Peloderinae</taxon>
        <taxon>Caenorhabditis</taxon>
    </lineage>
</organism>
<sequence length="811" mass="93196">MTITDQFEKAIKFISNGIRNCTEPESLEGWCKSAKTNAGYDKCAHSFSSLISYRLDRIENLQGFSLMEKVRLVFLFSRPVSPGFFKVLKGNKCLVKLNNSRRITYFRSPEGDCVFQSKQDSNPKQRKFKGKPIQEKPRLFNRDDDCEKAIKFISNGIKNYTEPENLLKWCELAKTEVVYDKSADSFRNLIKKRLDKIEGLKGYSLMEKVHLVFIFNRPVSPGFIEILKDAKCLVELNDKGKITYFRSEDRDIVLQLEHKKRNFKGKPCTEQKNTADIQVKIPHNVQTQSPPASPQSLLGPPEMDDVEMTKGEEETAQEKEKQEIRAPEVKKEENKDTSTNQKSTLNTEEDVDVTTESIQQEAPFNGQIDYDDLDNGEYSEFMVPANDESPNHHKKRHPDLIQENPKRRKIDKPEEPEVANPPEINDVEMRNEEEEAIGQTPRDSDDLGPIVDDNLKIQNQDVRAGDQDNNYDDLDIGEYPEFTLPNEIEPPSQHQKRQSEPSQENAKRLKIDKPEESEVANPPQINDVETRNEEGEEAPEQIPEDSEEPSIRVNNESNLAPNGDRPPNHHNKKHQNLSQENDSEESESEDEAPENVSDSQISEHSRIQNELDEQELEDVTYLKHERSFDGKPEKRYQNSRSSKNANRVKIEEWDEDFFAAPDAPETLNNPEEPKISVLLLANQIGIIALYCSLEGVQKKASQAIEMIKRKEREMTLNVADFNSYIDSMLKSIKRSRNRYSRQTEKSLPLKTIYRHFKLSLILPFGPEVTGEALKIVDKAIEELEESHDEVPLETARGNLEYLLNSSTGFWI</sequence>
<dbReference type="Pfam" id="PF04435">
    <property type="entry name" value="SPK"/>
    <property type="match status" value="2"/>
</dbReference>
<evidence type="ECO:0000259" key="2">
    <source>
        <dbReference type="SMART" id="SM00583"/>
    </source>
</evidence>
<dbReference type="InterPro" id="IPR053315">
    <property type="entry name" value="Peptidase_C14A"/>
</dbReference>
<proteinExistence type="predicted"/>
<feature type="compositionally biased region" description="Polar residues" evidence="1">
    <location>
        <begin position="337"/>
        <end position="346"/>
    </location>
</feature>
<gene>
    <name evidence="3" type="ORF">B9Z55_027795</name>
</gene>
<feature type="domain" description="SPK" evidence="2">
    <location>
        <begin position="145"/>
        <end position="256"/>
    </location>
</feature>
<feature type="domain" description="SPK" evidence="2">
    <location>
        <begin position="6"/>
        <end position="117"/>
    </location>
</feature>
<protein>
    <recommendedName>
        <fullName evidence="2">SPK domain-containing protein</fullName>
    </recommendedName>
</protein>
<evidence type="ECO:0000313" key="4">
    <source>
        <dbReference type="Proteomes" id="UP000230233"/>
    </source>
</evidence>
<feature type="compositionally biased region" description="Acidic residues" evidence="1">
    <location>
        <begin position="581"/>
        <end position="593"/>
    </location>
</feature>
<feature type="compositionally biased region" description="Polar residues" evidence="1">
    <location>
        <begin position="284"/>
        <end position="296"/>
    </location>
</feature>
<dbReference type="Proteomes" id="UP000230233">
    <property type="component" value="Unassembled WGS sequence"/>
</dbReference>
<feature type="compositionally biased region" description="Acidic residues" evidence="1">
    <location>
        <begin position="469"/>
        <end position="478"/>
    </location>
</feature>
<name>A0A2G5SEW4_9PELO</name>
<reference evidence="4" key="1">
    <citation type="submission" date="2017-10" db="EMBL/GenBank/DDBJ databases">
        <title>Rapid genome shrinkage in a self-fertile nematode reveals novel sperm competition proteins.</title>
        <authorList>
            <person name="Yin D."/>
            <person name="Schwarz E.M."/>
            <person name="Thomas C.G."/>
            <person name="Felde R.L."/>
            <person name="Korf I.F."/>
            <person name="Cutter A.D."/>
            <person name="Schartner C.M."/>
            <person name="Ralston E.J."/>
            <person name="Meyer B.J."/>
            <person name="Haag E.S."/>
        </authorList>
    </citation>
    <scope>NUCLEOTIDE SEQUENCE [LARGE SCALE GENOMIC DNA]</scope>
    <source>
        <strain evidence="4">JU1422</strain>
    </source>
</reference>
<comment type="caution">
    <text evidence="3">The sequence shown here is derived from an EMBL/GenBank/DDBJ whole genome shotgun (WGS) entry which is preliminary data.</text>
</comment>
<accession>A0A2G5SEW4</accession>
<keyword evidence="4" id="KW-1185">Reference proteome</keyword>
<dbReference type="PANTHER" id="PTHR23362">
    <property type="entry name" value="L-PLASTIN-RELATED"/>
    <property type="match status" value="1"/>
</dbReference>
<dbReference type="EMBL" id="PDUG01000013">
    <property type="protein sequence ID" value="PIC13416.1"/>
    <property type="molecule type" value="Genomic_DNA"/>
</dbReference>
<dbReference type="InterPro" id="IPR006570">
    <property type="entry name" value="SPK_dom"/>
</dbReference>
<feature type="compositionally biased region" description="Basic and acidic residues" evidence="1">
    <location>
        <begin position="505"/>
        <end position="516"/>
    </location>
</feature>
<evidence type="ECO:0000313" key="3">
    <source>
        <dbReference type="EMBL" id="PIC13416.1"/>
    </source>
</evidence>
<dbReference type="PANTHER" id="PTHR23362:SF0">
    <property type="entry name" value="CALPONIN-HOMOLOGY (CH) DOMAIN-CONTAINING PROTEIN-RELATED"/>
    <property type="match status" value="1"/>
</dbReference>
<feature type="region of interest" description="Disordered" evidence="1">
    <location>
        <begin position="283"/>
        <end position="647"/>
    </location>
</feature>